<dbReference type="PROSITE" id="PS00974">
    <property type="entry name" value="MANNITOL_DHGENASE"/>
    <property type="match status" value="1"/>
</dbReference>
<comment type="catalytic activity">
    <reaction evidence="6">
        <text>D-mannitol 1-phosphate + NAD(+) = beta-D-fructose 6-phosphate + NADH + H(+)</text>
        <dbReference type="Rhea" id="RHEA:19661"/>
        <dbReference type="ChEBI" id="CHEBI:15378"/>
        <dbReference type="ChEBI" id="CHEBI:57540"/>
        <dbReference type="ChEBI" id="CHEBI:57634"/>
        <dbReference type="ChEBI" id="CHEBI:57945"/>
        <dbReference type="ChEBI" id="CHEBI:61381"/>
        <dbReference type="EC" id="1.1.1.17"/>
    </reaction>
</comment>
<dbReference type="GO" id="GO:0019592">
    <property type="term" value="P:mannitol catabolic process"/>
    <property type="evidence" value="ECO:0007669"/>
    <property type="project" value="TreeGrafter"/>
</dbReference>
<evidence type="ECO:0000256" key="2">
    <source>
        <dbReference type="ARBA" id="ARBA00012939"/>
    </source>
</evidence>
<evidence type="ECO:0000313" key="9">
    <source>
        <dbReference type="EMBL" id="SEF62963.1"/>
    </source>
</evidence>
<name>A0A1H5TJM8_9VIBR</name>
<dbReference type="PANTHER" id="PTHR30524">
    <property type="entry name" value="MANNITOL-1-PHOSPHATE 5-DEHYDROGENASE"/>
    <property type="match status" value="1"/>
</dbReference>
<keyword evidence="5 6" id="KW-0520">NAD</keyword>
<dbReference type="EC" id="1.1.1.17" evidence="2 6"/>
<dbReference type="SUPFAM" id="SSF48179">
    <property type="entry name" value="6-phosphogluconate dehydrogenase C-terminal domain-like"/>
    <property type="match status" value="1"/>
</dbReference>
<feature type="binding site" evidence="6">
    <location>
        <begin position="3"/>
        <end position="14"/>
    </location>
    <ligand>
        <name>NAD(+)</name>
        <dbReference type="ChEBI" id="CHEBI:57540"/>
    </ligand>
</feature>
<dbReference type="Gene3D" id="1.10.1040.10">
    <property type="entry name" value="N-(1-d-carboxylethyl)-l-norvaline Dehydrogenase, domain 2"/>
    <property type="match status" value="1"/>
</dbReference>
<dbReference type="GO" id="GO:0008926">
    <property type="term" value="F:mannitol-1-phosphate 5-dehydrogenase activity"/>
    <property type="evidence" value="ECO:0007669"/>
    <property type="project" value="UniProtKB-UniRule"/>
</dbReference>
<accession>A0A1H5TJM8</accession>
<evidence type="ECO:0000259" key="8">
    <source>
        <dbReference type="Pfam" id="PF08125"/>
    </source>
</evidence>
<dbReference type="Pfam" id="PF01232">
    <property type="entry name" value="Mannitol_dh"/>
    <property type="match status" value="1"/>
</dbReference>
<reference evidence="10" key="1">
    <citation type="submission" date="2016-10" db="EMBL/GenBank/DDBJ databases">
        <authorList>
            <person name="Varghese N."/>
            <person name="Submissions S."/>
        </authorList>
    </citation>
    <scope>NUCLEOTIDE SEQUENCE [LARGE SCALE GENOMIC DNA]</scope>
    <source>
        <strain evidence="10">CGMCC 1.7062</strain>
    </source>
</reference>
<dbReference type="PANTHER" id="PTHR30524:SF0">
    <property type="entry name" value="ALTRONATE OXIDOREDUCTASE-RELATED"/>
    <property type="match status" value="1"/>
</dbReference>
<dbReference type="InterPro" id="IPR013118">
    <property type="entry name" value="Mannitol_DH_C"/>
</dbReference>
<dbReference type="Pfam" id="PF08125">
    <property type="entry name" value="Mannitol_dh_C"/>
    <property type="match status" value="1"/>
</dbReference>
<comment type="similarity">
    <text evidence="1 6">Belongs to the mannitol dehydrogenase family.</text>
</comment>
<dbReference type="FunFam" id="3.40.50.720:FF:000075">
    <property type="entry name" value="Mannitol-1-phosphate 5-dehydrogenase"/>
    <property type="match status" value="1"/>
</dbReference>
<dbReference type="InterPro" id="IPR023027">
    <property type="entry name" value="Mannitol_DH_CS"/>
</dbReference>
<dbReference type="NCBIfam" id="NF002650">
    <property type="entry name" value="PRK02318.2-2"/>
    <property type="match status" value="1"/>
</dbReference>
<dbReference type="OrthoDB" id="271711at2"/>
<organism evidence="9 10">
    <name type="scientific">Vibrio hangzhouensis</name>
    <dbReference type="NCBI Taxonomy" id="462991"/>
    <lineage>
        <taxon>Bacteria</taxon>
        <taxon>Pseudomonadati</taxon>
        <taxon>Pseudomonadota</taxon>
        <taxon>Gammaproteobacteria</taxon>
        <taxon>Vibrionales</taxon>
        <taxon>Vibrionaceae</taxon>
        <taxon>Vibrio</taxon>
    </lineage>
</organism>
<dbReference type="InterPro" id="IPR000669">
    <property type="entry name" value="Mannitol_DH"/>
</dbReference>
<dbReference type="NCBIfam" id="NF002647">
    <property type="entry name" value="PRK02318.1-3"/>
    <property type="match status" value="1"/>
</dbReference>
<evidence type="ECO:0000259" key="7">
    <source>
        <dbReference type="Pfam" id="PF01232"/>
    </source>
</evidence>
<protein>
    <recommendedName>
        <fullName evidence="3 6">Mannitol-1-phosphate 5-dehydrogenase</fullName>
        <ecNumber evidence="2 6">1.1.1.17</ecNumber>
    </recommendedName>
</protein>
<dbReference type="InterPro" id="IPR023028">
    <property type="entry name" value="Mannitol_1_phos_5_DH"/>
</dbReference>
<dbReference type="Proteomes" id="UP000236721">
    <property type="component" value="Unassembled WGS sequence"/>
</dbReference>
<dbReference type="InterPro" id="IPR013328">
    <property type="entry name" value="6PGD_dom2"/>
</dbReference>
<evidence type="ECO:0000256" key="1">
    <source>
        <dbReference type="ARBA" id="ARBA00006541"/>
    </source>
</evidence>
<dbReference type="PRINTS" id="PR00084">
    <property type="entry name" value="MTLDHDRGNASE"/>
</dbReference>
<dbReference type="FunFam" id="1.10.1040.10:FF:000009">
    <property type="entry name" value="Mannitol-1-phosphate 5-dehydrogenase"/>
    <property type="match status" value="1"/>
</dbReference>
<proteinExistence type="inferred from homology"/>
<dbReference type="InterPro" id="IPR008927">
    <property type="entry name" value="6-PGluconate_DH-like_C_sf"/>
</dbReference>
<dbReference type="NCBIfam" id="NF002646">
    <property type="entry name" value="PRK02318.1-2"/>
    <property type="match status" value="1"/>
</dbReference>
<gene>
    <name evidence="6" type="primary">mtlD</name>
    <name evidence="9" type="ORF">SAMN04488244_102285</name>
</gene>
<dbReference type="SUPFAM" id="SSF51735">
    <property type="entry name" value="NAD(P)-binding Rossmann-fold domains"/>
    <property type="match status" value="1"/>
</dbReference>
<evidence type="ECO:0000256" key="5">
    <source>
        <dbReference type="ARBA" id="ARBA00023027"/>
    </source>
</evidence>
<dbReference type="Gene3D" id="3.40.50.720">
    <property type="entry name" value="NAD(P)-binding Rossmann-like Domain"/>
    <property type="match status" value="1"/>
</dbReference>
<dbReference type="InterPro" id="IPR013131">
    <property type="entry name" value="Mannitol_DH_N"/>
</dbReference>
<dbReference type="HAMAP" id="MF_00196">
    <property type="entry name" value="Mannitol_dehydrog"/>
    <property type="match status" value="1"/>
</dbReference>
<feature type="domain" description="Mannitol dehydrogenase N-terminal" evidence="7">
    <location>
        <begin position="1"/>
        <end position="196"/>
    </location>
</feature>
<evidence type="ECO:0000256" key="3">
    <source>
        <dbReference type="ARBA" id="ARBA00016219"/>
    </source>
</evidence>
<evidence type="ECO:0000256" key="4">
    <source>
        <dbReference type="ARBA" id="ARBA00023002"/>
    </source>
</evidence>
<dbReference type="NCBIfam" id="NF002652">
    <property type="entry name" value="PRK02318.2-5"/>
    <property type="match status" value="1"/>
</dbReference>
<evidence type="ECO:0000313" key="10">
    <source>
        <dbReference type="Proteomes" id="UP000236721"/>
    </source>
</evidence>
<sequence>MKALHFGAGNIGRGFIGKLLADAGIHVTFADVNETVVNALIERQSYPVKIVGEDVVVEEVSNVTAVNSTSSDIIDLIAAVDLVTTAVGPTVLKIVSKSIAQGIEKRAQNGNGSPLNIIACENMVRGTSQLKAMVFEHLTDEAKAFAEASIGFVDSAVDRIVPPAEEGETDPLAVTVETFSEWIVDQTQFVGDIPAIPGMECTDNLMAFVERKLFTLNTGHLITAYLGVLAGHETIKDSIEDAAIRADVTAAMRESGEVLIRRYGFDADAHAAYIQKILGRFANPYLRDEVDRVGRQPIRKLSPQDRLIKPLNGTLEYGLPNGHLLKGIAAAFLYKNDDDPQAVELQAMFVEKGFKKTLAHYSELNIDSEIVTLAHEAYLALK</sequence>
<dbReference type="RefSeq" id="WP_103878885.1">
    <property type="nucleotide sequence ID" value="NZ_FNVG01000002.1"/>
</dbReference>
<evidence type="ECO:0000256" key="6">
    <source>
        <dbReference type="HAMAP-Rule" id="MF_00196"/>
    </source>
</evidence>
<dbReference type="AlphaFoldDB" id="A0A1H5TJM8"/>
<dbReference type="EMBL" id="FNVG01000002">
    <property type="protein sequence ID" value="SEF62963.1"/>
    <property type="molecule type" value="Genomic_DNA"/>
</dbReference>
<feature type="domain" description="Mannitol dehydrogenase C-terminal" evidence="8">
    <location>
        <begin position="204"/>
        <end position="378"/>
    </location>
</feature>
<keyword evidence="4 6" id="KW-0560">Oxidoreductase</keyword>
<keyword evidence="10" id="KW-1185">Reference proteome</keyword>
<dbReference type="InterPro" id="IPR036291">
    <property type="entry name" value="NAD(P)-bd_dom_sf"/>
</dbReference>
<dbReference type="GO" id="GO:0005829">
    <property type="term" value="C:cytosol"/>
    <property type="evidence" value="ECO:0007669"/>
    <property type="project" value="TreeGrafter"/>
</dbReference>